<name>A0ABX0V4C8_9HYPH</name>
<dbReference type="EMBL" id="JAASQI010000012">
    <property type="protein sequence ID" value="NIJ60008.1"/>
    <property type="molecule type" value="Genomic_DNA"/>
</dbReference>
<dbReference type="Gene3D" id="3.40.50.80">
    <property type="entry name" value="Nucleotide-binding domain of ferredoxin-NADP reductase (FNR) module"/>
    <property type="match status" value="1"/>
</dbReference>
<dbReference type="InterPro" id="IPR017938">
    <property type="entry name" value="Riboflavin_synthase-like_b-brl"/>
</dbReference>
<dbReference type="Proteomes" id="UP001429580">
    <property type="component" value="Unassembled WGS sequence"/>
</dbReference>
<dbReference type="Pfam" id="PF04954">
    <property type="entry name" value="SIP"/>
    <property type="match status" value="1"/>
</dbReference>
<evidence type="ECO:0000313" key="4">
    <source>
        <dbReference type="Proteomes" id="UP001429580"/>
    </source>
</evidence>
<feature type="domain" description="FAD-binding FR-type" evidence="2">
    <location>
        <begin position="110"/>
        <end position="242"/>
    </location>
</feature>
<reference evidence="3 4" key="1">
    <citation type="submission" date="2020-03" db="EMBL/GenBank/DDBJ databases">
        <title>Genomic Encyclopedia of Type Strains, Phase IV (KMG-IV): sequencing the most valuable type-strain genomes for metagenomic binning, comparative biology and taxonomic classification.</title>
        <authorList>
            <person name="Goeker M."/>
        </authorList>
    </citation>
    <scope>NUCLEOTIDE SEQUENCE [LARGE SCALE GENOMIC DNA]</scope>
    <source>
        <strain evidence="3 4">DSM 103870</strain>
    </source>
</reference>
<dbReference type="PANTHER" id="PTHR30157:SF0">
    <property type="entry name" value="NADPH-DEPENDENT FERRIC-CHELATE REDUCTASE"/>
    <property type="match status" value="1"/>
</dbReference>
<dbReference type="CDD" id="cd06193">
    <property type="entry name" value="siderophore_interacting"/>
    <property type="match status" value="1"/>
</dbReference>
<dbReference type="RefSeq" id="WP_166955960.1">
    <property type="nucleotide sequence ID" value="NZ_JAASQI010000012.1"/>
</dbReference>
<dbReference type="Pfam" id="PF09981">
    <property type="entry name" value="DUF2218"/>
    <property type="match status" value="1"/>
</dbReference>
<dbReference type="InterPro" id="IPR039261">
    <property type="entry name" value="FNR_nucleotide-bd"/>
</dbReference>
<dbReference type="Gene3D" id="2.40.30.10">
    <property type="entry name" value="Translation factors"/>
    <property type="match status" value="1"/>
</dbReference>
<evidence type="ECO:0000256" key="1">
    <source>
        <dbReference type="ARBA" id="ARBA00035644"/>
    </source>
</evidence>
<gene>
    <name evidence="3" type="ORF">FHS82_003871</name>
</gene>
<comment type="caution">
    <text evidence="3">The sequence shown here is derived from an EMBL/GenBank/DDBJ whole genome shotgun (WGS) entry which is preliminary data.</text>
</comment>
<dbReference type="PROSITE" id="PS51384">
    <property type="entry name" value="FAD_FR"/>
    <property type="match status" value="1"/>
</dbReference>
<dbReference type="InterPro" id="IPR007037">
    <property type="entry name" value="SIP_rossman_dom"/>
</dbReference>
<accession>A0ABX0V4C8</accession>
<dbReference type="InterPro" id="IPR014543">
    <property type="entry name" value="UCP028291"/>
</dbReference>
<sequence>MSEARHPARLTASTRILLEDSRAILDGLCTHLAEHVPVERFEGGARLTSDYGTAQAEVLDDALAIAIDSADAAGLSFLKLIVADHILALADGQKPVIRWSGDGKAGEPLPYFREMRVLSASNVTPLMRRVVLAGHDLGRFANGGLHVRLLFPPPGAETPQWPVSGEDGRPQWPEGAAKPAARVYTIRSIDAEKGEVVVDMVLHASPEGDPDHDHAPGAAFALRAKAGDVVGMTGPGGGSIGEARRYILLGDETALPAIGRLLETMPAEAEVAAFVEVADASEEQALPCPARLHLRWLHRHGAGAGGTDLLEKALRQHPWLRDGGDTPFVWTGCEHAQTRAIKQFLLKEEGLPREKYQVAAYWRRGANGDDTRRD</sequence>
<organism evidence="3 4">
    <name type="scientific">Pseudochelatococcus lubricantis</name>
    <dbReference type="NCBI Taxonomy" id="1538102"/>
    <lineage>
        <taxon>Bacteria</taxon>
        <taxon>Pseudomonadati</taxon>
        <taxon>Pseudomonadota</taxon>
        <taxon>Alphaproteobacteria</taxon>
        <taxon>Hyphomicrobiales</taxon>
        <taxon>Chelatococcaceae</taxon>
        <taxon>Pseudochelatococcus</taxon>
    </lineage>
</organism>
<dbReference type="SUPFAM" id="SSF63380">
    <property type="entry name" value="Riboflavin synthase domain-like"/>
    <property type="match status" value="1"/>
</dbReference>
<dbReference type="Pfam" id="PF08021">
    <property type="entry name" value="FAD_binding_9"/>
    <property type="match status" value="1"/>
</dbReference>
<dbReference type="InterPro" id="IPR013113">
    <property type="entry name" value="SIP_FAD-bd"/>
</dbReference>
<dbReference type="PANTHER" id="PTHR30157">
    <property type="entry name" value="FERRIC REDUCTASE, NADPH-DEPENDENT"/>
    <property type="match status" value="1"/>
</dbReference>
<evidence type="ECO:0000259" key="2">
    <source>
        <dbReference type="PROSITE" id="PS51384"/>
    </source>
</evidence>
<dbReference type="InterPro" id="IPR017927">
    <property type="entry name" value="FAD-bd_FR_type"/>
</dbReference>
<proteinExistence type="inferred from homology"/>
<evidence type="ECO:0000313" key="3">
    <source>
        <dbReference type="EMBL" id="NIJ60008.1"/>
    </source>
</evidence>
<protein>
    <submittedName>
        <fullName evidence="3">NADPH-dependent ferric siderophore reductase</fullName>
    </submittedName>
</protein>
<keyword evidence="4" id="KW-1185">Reference proteome</keyword>
<dbReference type="Gene3D" id="3.30.310.50">
    <property type="entry name" value="Alpha-D-phosphohexomutase, C-terminal domain"/>
    <property type="match status" value="1"/>
</dbReference>
<dbReference type="InterPro" id="IPR039374">
    <property type="entry name" value="SIP_fam"/>
</dbReference>
<comment type="similarity">
    <text evidence="1">Belongs to the SIP oxidoreductase family.</text>
</comment>